<dbReference type="Proteomes" id="UP001500426">
    <property type="component" value="Unassembled WGS sequence"/>
</dbReference>
<name>A0ABP7UIJ3_9FLAO</name>
<evidence type="ECO:0000313" key="3">
    <source>
        <dbReference type="Proteomes" id="UP001500426"/>
    </source>
</evidence>
<proteinExistence type="predicted"/>
<dbReference type="RefSeq" id="WP_345090662.1">
    <property type="nucleotide sequence ID" value="NZ_BAABCS010000004.1"/>
</dbReference>
<keyword evidence="1" id="KW-1133">Transmembrane helix</keyword>
<sequence>MNYLKITKYIYLLIGFIMVYDAISKWNDAEKPWLSVVLAGLAFFTFFFRSRFAKKFEDRKSQNKPNNT</sequence>
<evidence type="ECO:0000256" key="1">
    <source>
        <dbReference type="SAM" id="Phobius"/>
    </source>
</evidence>
<keyword evidence="1" id="KW-0472">Membrane</keyword>
<accession>A0ABP7UIJ3</accession>
<protein>
    <submittedName>
        <fullName evidence="2">Uncharacterized protein</fullName>
    </submittedName>
</protein>
<organism evidence="2 3">
    <name type="scientific">Flavobacterium chungnamense</name>
    <dbReference type="NCBI Taxonomy" id="706182"/>
    <lineage>
        <taxon>Bacteria</taxon>
        <taxon>Pseudomonadati</taxon>
        <taxon>Bacteroidota</taxon>
        <taxon>Flavobacteriia</taxon>
        <taxon>Flavobacteriales</taxon>
        <taxon>Flavobacteriaceae</taxon>
        <taxon>Flavobacterium</taxon>
    </lineage>
</organism>
<keyword evidence="1" id="KW-0812">Transmembrane</keyword>
<comment type="caution">
    <text evidence="2">The sequence shown here is derived from an EMBL/GenBank/DDBJ whole genome shotgun (WGS) entry which is preliminary data.</text>
</comment>
<keyword evidence="3" id="KW-1185">Reference proteome</keyword>
<gene>
    <name evidence="2" type="ORF">GCM10022388_06640</name>
</gene>
<evidence type="ECO:0000313" key="2">
    <source>
        <dbReference type="EMBL" id="GAA4044079.1"/>
    </source>
</evidence>
<feature type="transmembrane region" description="Helical" evidence="1">
    <location>
        <begin position="9"/>
        <end position="27"/>
    </location>
</feature>
<reference evidence="3" key="1">
    <citation type="journal article" date="2019" name="Int. J. Syst. Evol. Microbiol.">
        <title>The Global Catalogue of Microorganisms (GCM) 10K type strain sequencing project: providing services to taxonomists for standard genome sequencing and annotation.</title>
        <authorList>
            <consortium name="The Broad Institute Genomics Platform"/>
            <consortium name="The Broad Institute Genome Sequencing Center for Infectious Disease"/>
            <person name="Wu L."/>
            <person name="Ma J."/>
        </authorList>
    </citation>
    <scope>NUCLEOTIDE SEQUENCE [LARGE SCALE GENOMIC DNA]</scope>
    <source>
        <strain evidence="3">JCM 17068</strain>
    </source>
</reference>
<feature type="transmembrane region" description="Helical" evidence="1">
    <location>
        <begin position="33"/>
        <end position="52"/>
    </location>
</feature>
<dbReference type="EMBL" id="BAABCS010000004">
    <property type="protein sequence ID" value="GAA4044079.1"/>
    <property type="molecule type" value="Genomic_DNA"/>
</dbReference>